<feature type="region of interest" description="Disordered" evidence="3">
    <location>
        <begin position="66"/>
        <end position="104"/>
    </location>
</feature>
<name>A0A8C5BHM8_GADMO</name>
<feature type="compositionally biased region" description="Low complexity" evidence="3">
    <location>
        <begin position="183"/>
        <end position="193"/>
    </location>
</feature>
<dbReference type="PANTHER" id="PTHR15344:SF2">
    <property type="entry name" value="CDC42 EFFECTOR PROTEIN 2"/>
    <property type="match status" value="1"/>
</dbReference>
<dbReference type="InterPro" id="IPR029273">
    <property type="entry name" value="Cdc42_effect-like"/>
</dbReference>
<dbReference type="InterPro" id="IPR051296">
    <property type="entry name" value="Cdc42_Effector_BORG/CEP"/>
</dbReference>
<evidence type="ECO:0000313" key="5">
    <source>
        <dbReference type="Ensembl" id="ENSGMOP00000044340.1"/>
    </source>
</evidence>
<dbReference type="Proteomes" id="UP000694546">
    <property type="component" value="Chromosome 16"/>
</dbReference>
<gene>
    <name evidence="5" type="primary">zgc:154093</name>
</gene>
<dbReference type="AlphaFoldDB" id="A0A8C5BHM8"/>
<feature type="compositionally biased region" description="Low complexity" evidence="3">
    <location>
        <begin position="277"/>
        <end position="291"/>
    </location>
</feature>
<dbReference type="GO" id="GO:0030838">
    <property type="term" value="P:positive regulation of actin filament polymerization"/>
    <property type="evidence" value="ECO:0007669"/>
    <property type="project" value="TreeGrafter"/>
</dbReference>
<dbReference type="Ensembl" id="ENSGMOT00000028716.1">
    <property type="protein sequence ID" value="ENSGMOP00000044340.1"/>
    <property type="gene ID" value="ENSGMOG00000023571.1"/>
</dbReference>
<feature type="compositionally biased region" description="Gly residues" evidence="3">
    <location>
        <begin position="70"/>
        <end position="80"/>
    </location>
</feature>
<accession>A0A8C5BHM8</accession>
<evidence type="ECO:0000256" key="3">
    <source>
        <dbReference type="SAM" id="MobiDB-lite"/>
    </source>
</evidence>
<evidence type="ECO:0000256" key="1">
    <source>
        <dbReference type="ARBA" id="ARBA00004184"/>
    </source>
</evidence>
<dbReference type="Pfam" id="PF00786">
    <property type="entry name" value="PBD"/>
    <property type="match status" value="1"/>
</dbReference>
<evidence type="ECO:0000256" key="2">
    <source>
        <dbReference type="ARBA" id="ARBA00010770"/>
    </source>
</evidence>
<dbReference type="GO" id="GO:0031267">
    <property type="term" value="F:small GTPase binding"/>
    <property type="evidence" value="ECO:0007669"/>
    <property type="project" value="TreeGrafter"/>
</dbReference>
<dbReference type="InterPro" id="IPR000095">
    <property type="entry name" value="CRIB_dom"/>
</dbReference>
<dbReference type="Pfam" id="PF14957">
    <property type="entry name" value="BORG_CEP"/>
    <property type="match status" value="1"/>
</dbReference>
<dbReference type="OrthoDB" id="9948028at2759"/>
<evidence type="ECO:0000259" key="4">
    <source>
        <dbReference type="PROSITE" id="PS50108"/>
    </source>
</evidence>
<feature type="region of interest" description="Disordered" evidence="3">
    <location>
        <begin position="136"/>
        <end position="203"/>
    </location>
</feature>
<proteinExistence type="inferred from homology"/>
<sequence>MPAKTPMYLKTTTPKRGKKIRLRDVLSGDMISPPLGDVRHSAHVGPQGEGDMFGDVGFLQGKLDMLPAQGGRGSGGGGPGRSHSVERRLADGGPFPSDPNGPRAHDYSYNGFHYINSSAGLLKSTVSMPVFIAHEQAPPKPPRLHLEDSAPAQGNGHGPSPHSEDGGRRHAAPSNGHSSRGAQSQQQQQQQQQRPVPSLRDCGVGGRLVSEPCRDISFPAAMRKLVPSSGSFSEVSSEDSVSETCGPLGPHRGLSLDSDAGLSNEDLRSDRSESPGTPSAVASPSVAPSAVAPTSVAPSAVAPSVSTPIHPGGVASLRAAPPHLAISRSDSLAGLNLDLGPSILEDVLGIMERYKKVDERCEL</sequence>
<dbReference type="GO" id="GO:0005737">
    <property type="term" value="C:cytoplasm"/>
    <property type="evidence" value="ECO:0007669"/>
    <property type="project" value="TreeGrafter"/>
</dbReference>
<dbReference type="GO" id="GO:0012505">
    <property type="term" value="C:endomembrane system"/>
    <property type="evidence" value="ECO:0007669"/>
    <property type="project" value="UniProtKB-SubCell"/>
</dbReference>
<dbReference type="GO" id="GO:0008360">
    <property type="term" value="P:regulation of cell shape"/>
    <property type="evidence" value="ECO:0007669"/>
    <property type="project" value="TreeGrafter"/>
</dbReference>
<dbReference type="PROSITE" id="PS50108">
    <property type="entry name" value="CRIB"/>
    <property type="match status" value="1"/>
</dbReference>
<comment type="subcellular location">
    <subcellularLocation>
        <location evidence="1">Endomembrane system</location>
        <topology evidence="1">Peripheral membrane protein</topology>
    </subcellularLocation>
</comment>
<protein>
    <submittedName>
        <fullName evidence="5">Zgc:154093</fullName>
    </submittedName>
</protein>
<dbReference type="GO" id="GO:0031274">
    <property type="term" value="P:positive regulation of pseudopodium assembly"/>
    <property type="evidence" value="ECO:0007669"/>
    <property type="project" value="TreeGrafter"/>
</dbReference>
<evidence type="ECO:0000313" key="6">
    <source>
        <dbReference type="Proteomes" id="UP000694546"/>
    </source>
</evidence>
<reference evidence="5" key="1">
    <citation type="submission" date="2025-08" db="UniProtKB">
        <authorList>
            <consortium name="Ensembl"/>
        </authorList>
    </citation>
    <scope>IDENTIFICATION</scope>
</reference>
<organism evidence="5 6">
    <name type="scientific">Gadus morhua</name>
    <name type="common">Atlantic cod</name>
    <dbReference type="NCBI Taxonomy" id="8049"/>
    <lineage>
        <taxon>Eukaryota</taxon>
        <taxon>Metazoa</taxon>
        <taxon>Chordata</taxon>
        <taxon>Craniata</taxon>
        <taxon>Vertebrata</taxon>
        <taxon>Euteleostomi</taxon>
        <taxon>Actinopterygii</taxon>
        <taxon>Neopterygii</taxon>
        <taxon>Teleostei</taxon>
        <taxon>Neoteleostei</taxon>
        <taxon>Acanthomorphata</taxon>
        <taxon>Zeiogadaria</taxon>
        <taxon>Gadariae</taxon>
        <taxon>Gadiformes</taxon>
        <taxon>Gadoidei</taxon>
        <taxon>Gadidae</taxon>
        <taxon>Gadus</taxon>
    </lineage>
</organism>
<comment type="similarity">
    <text evidence="2">Belongs to the BORG/CEP family.</text>
</comment>
<reference evidence="5" key="2">
    <citation type="submission" date="2025-09" db="UniProtKB">
        <authorList>
            <consortium name="Ensembl"/>
        </authorList>
    </citation>
    <scope>IDENTIFICATION</scope>
</reference>
<feature type="region of interest" description="Disordered" evidence="3">
    <location>
        <begin position="230"/>
        <end position="291"/>
    </location>
</feature>
<dbReference type="GeneTree" id="ENSGT00940000165053"/>
<keyword evidence="6" id="KW-1185">Reference proteome</keyword>
<dbReference type="PANTHER" id="PTHR15344">
    <property type="entry name" value="CDC42 EFFECTOR PROTEIN BORG"/>
    <property type="match status" value="1"/>
</dbReference>
<dbReference type="GO" id="GO:0005856">
    <property type="term" value="C:cytoskeleton"/>
    <property type="evidence" value="ECO:0007669"/>
    <property type="project" value="TreeGrafter"/>
</dbReference>
<dbReference type="GO" id="GO:0005886">
    <property type="term" value="C:plasma membrane"/>
    <property type="evidence" value="ECO:0007669"/>
    <property type="project" value="TreeGrafter"/>
</dbReference>
<dbReference type="SMART" id="SM00285">
    <property type="entry name" value="PBD"/>
    <property type="match status" value="1"/>
</dbReference>
<dbReference type="GO" id="GO:0007266">
    <property type="term" value="P:Rho protein signal transduction"/>
    <property type="evidence" value="ECO:0007669"/>
    <property type="project" value="TreeGrafter"/>
</dbReference>
<feature type="domain" description="CRIB" evidence="4">
    <location>
        <begin position="31"/>
        <end position="45"/>
    </location>
</feature>